<proteinExistence type="predicted"/>
<dbReference type="SUPFAM" id="SSF49899">
    <property type="entry name" value="Concanavalin A-like lectins/glucanases"/>
    <property type="match status" value="1"/>
</dbReference>
<keyword evidence="2" id="KW-1133">Transmembrane helix</keyword>
<dbReference type="InterPro" id="IPR013320">
    <property type="entry name" value="ConA-like_dom_sf"/>
</dbReference>
<dbReference type="Pfam" id="PF13385">
    <property type="entry name" value="Laminin_G_3"/>
    <property type="match status" value="1"/>
</dbReference>
<evidence type="ECO:0000256" key="2">
    <source>
        <dbReference type="SAM" id="Phobius"/>
    </source>
</evidence>
<evidence type="ECO:0000256" key="1">
    <source>
        <dbReference type="SAM" id="MobiDB-lite"/>
    </source>
</evidence>
<sequence length="1584" mass="172596">MAVAASRPFHGYALRFPSPGAMGGIRNIMLNSSDPQIAPLALGFTFSVWLRFDDITPSRYQYPLAFVSSQDDFMHLPFGGPLGGTTFGRNWDLGTSPVSNLSTRAFQWHSYIETWEPSAGAVRTYIDGVLYASRVGIGIGRNPLQASASLFLGSRCSMSVSSFFTASAVPECYATTYGFIGEMDDLAIYVGALSTAQVATIWNAPVASAGSSPTPVFAYNFDEVLGGDAPYVRNIGSTGAQYDLLLGRISRGAGADSSQSFCGATNEDLFTDERVTIPFLAPIQVPRSSDGAARLSGGPLVLLAPIGAAAVTFPTSSGAEVTVRLLTANSDPPNATYYWVAATATVNEHTVFQLDSTHAVHLVRIRRPSMPTAQLLAGLSDTSMREDASADIQLWGINHLGSALPALPYIVRPPAKGQLWLRGRVGDPAALLDTAGQLAVDPRALGGNTHVTYVPQPDGSGEAYDSFTFRLQLDGSAAPLLTADVANISSDAAHFTMAVIRVNDLPRGRSYQYQLVEDAPPLLVNLSATDAEVGEPLDIFISSLPKLGGLYHVDDVAVDPITGRARVKEGAQRIAEPFNSFGISGTALEQYASRVISVSTFWGAAPSIDCHPLSALGPPDCQSWGECVDETPWTKDASVYPPVGQRVQVGQHSLLAYVRHVNASAGLLAVDLAPMYKKVNGSLTQCAIPLDAPDEAVYPTWCSTTDLRTRYIVSRNEISPAPGKWCVPSKGYSDVTYQGTGSFAFGAEYEFSDWSHREVYESQGYTEYIELGIKTPVYPLAILIGQPRGMGAIVRIQVRASSGRWTNWTTVYDAPAQRSQGDFYLRSGQYWTWQPAPFCRPHHRISEVRLELDTSSQTGIADWNYIDYVLVIGTESLQPAAMESALPAYVYYVPDNDAHGIDKFEYRVTDCSGERIRTSEPNVLDFTITAVNDAPQALVQSFSQIVKLADPGDEAAAVLVDLPCSDVDDSLDTLSMEITELPTCGAVYTVVSGSANGVRDGSNAIARTLGERISSVPSAIPLIPQASAFRVWFQIGSLDGCLSSQMSAINQTLFGALSPEHAEWFLAELFDLQSKGQLVGAALIRYRVTDPWGEVATAYQGVLAYSSEVIEKTEMWPLVLIGIGATLGFLLIVLLAERGYARYKRHLDALKERARARHRDSKRLQTAVQATQKLSFPFVLMPLKNFQSIGKLITHEEARDAGHLKFVDTSSAVTDFVAHGRVIFISHQWLGSHAPDPGNIHYPSILKGVDRLLEMKNIDASRAYIWCDYFSIPQVNKACQMGAISSIPQYAFNSAYFLVCAPPAIHSDTGLRVDVTTYLKRGWCRLECWAYLALNNAVRMYALTNDEEGLKCFAQNPDWFHCVLDVISGEFTVESDRMLLVDTILGLHALGRLFRNVLAQSAVCELSEVTSASQISDHAGTAEKLRPSEHLARLDEFILEQSSKIFPKQYFGDLVETLESELSAHRRHEELRTRAWKDHPDSLSGTLDDTLQWLTAKMLMQQANLSRVSSTTSSRSRRSSRDKFFSGRLALTKASSIGAGFASGRLSPKKESRSATQPRFVLETTPSSPNLARVEMTVNARSVQ</sequence>
<evidence type="ECO:0008006" key="5">
    <source>
        <dbReference type="Google" id="ProtNLM"/>
    </source>
</evidence>
<keyword evidence="2" id="KW-0472">Membrane</keyword>
<accession>A0AB34J122</accession>
<name>A0AB34J122_PRYPA</name>
<gene>
    <name evidence="3" type="ORF">AB1Y20_005900</name>
</gene>
<feature type="region of interest" description="Disordered" evidence="1">
    <location>
        <begin position="1541"/>
        <end position="1568"/>
    </location>
</feature>
<feature type="transmembrane region" description="Helical" evidence="2">
    <location>
        <begin position="1115"/>
        <end position="1136"/>
    </location>
</feature>
<evidence type="ECO:0000313" key="3">
    <source>
        <dbReference type="EMBL" id="KAL1511077.1"/>
    </source>
</evidence>
<comment type="caution">
    <text evidence="3">The sequence shown here is derived from an EMBL/GenBank/DDBJ whole genome shotgun (WGS) entry which is preliminary data.</text>
</comment>
<dbReference type="EMBL" id="JBGBPQ010000014">
    <property type="protein sequence ID" value="KAL1511077.1"/>
    <property type="molecule type" value="Genomic_DNA"/>
</dbReference>
<evidence type="ECO:0000313" key="4">
    <source>
        <dbReference type="Proteomes" id="UP001515480"/>
    </source>
</evidence>
<dbReference type="Gene3D" id="2.60.120.200">
    <property type="match status" value="1"/>
</dbReference>
<keyword evidence="2" id="KW-0812">Transmembrane</keyword>
<reference evidence="3 4" key="1">
    <citation type="journal article" date="2024" name="Science">
        <title>Giant polyketide synthase enzymes in the biosynthesis of giant marine polyether toxins.</title>
        <authorList>
            <person name="Fallon T.R."/>
            <person name="Shende V.V."/>
            <person name="Wierzbicki I.H."/>
            <person name="Pendleton A.L."/>
            <person name="Watervoot N.F."/>
            <person name="Auber R.P."/>
            <person name="Gonzalez D.J."/>
            <person name="Wisecaver J.H."/>
            <person name="Moore B.S."/>
        </authorList>
    </citation>
    <scope>NUCLEOTIDE SEQUENCE [LARGE SCALE GENOMIC DNA]</scope>
    <source>
        <strain evidence="3 4">12B1</strain>
    </source>
</reference>
<protein>
    <recommendedName>
        <fullName evidence="5">Staphylococcus aureus surface protein A</fullName>
    </recommendedName>
</protein>
<organism evidence="3 4">
    <name type="scientific">Prymnesium parvum</name>
    <name type="common">Toxic golden alga</name>
    <dbReference type="NCBI Taxonomy" id="97485"/>
    <lineage>
        <taxon>Eukaryota</taxon>
        <taxon>Haptista</taxon>
        <taxon>Haptophyta</taxon>
        <taxon>Prymnesiophyceae</taxon>
        <taxon>Prymnesiales</taxon>
        <taxon>Prymnesiaceae</taxon>
        <taxon>Prymnesium</taxon>
    </lineage>
</organism>
<dbReference type="Proteomes" id="UP001515480">
    <property type="component" value="Unassembled WGS sequence"/>
</dbReference>
<keyword evidence="4" id="KW-1185">Reference proteome</keyword>